<keyword evidence="5" id="KW-1185">Reference proteome</keyword>
<dbReference type="Proteomes" id="UP000057981">
    <property type="component" value="Chromosome"/>
</dbReference>
<dbReference type="PROSITE" id="PS50977">
    <property type="entry name" value="HTH_TETR_2"/>
    <property type="match status" value="1"/>
</dbReference>
<gene>
    <name evidence="4" type="ORF">APS56_07100</name>
</gene>
<evidence type="ECO:0000313" key="4">
    <source>
        <dbReference type="EMBL" id="ALJ04902.1"/>
    </source>
</evidence>
<accession>A0A0N7HYC9</accession>
<dbReference type="RefSeq" id="WP_054726539.1">
    <property type="nucleotide sequence ID" value="NZ_CP012898.1"/>
</dbReference>
<dbReference type="EMBL" id="CP012898">
    <property type="protein sequence ID" value="ALJ04902.1"/>
    <property type="molecule type" value="Genomic_DNA"/>
</dbReference>
<reference evidence="4 5" key="1">
    <citation type="submission" date="2015-10" db="EMBL/GenBank/DDBJ databases">
        <authorList>
            <person name="Gilbert D.G."/>
        </authorList>
    </citation>
    <scope>NUCLEOTIDE SEQUENCE [LARGE SCALE GENOMIC DNA]</scope>
    <source>
        <strain evidence="5">HZ-22</strain>
    </source>
</reference>
<sequence>MTDTKKRIIESAIKIFNEDLSAPLQKVADNAGVTRRTLHRYFKDRNELVAICKQAIESSCKKAMISAIQSSDDGLIQLERMLYAGIDCGAKYSVFYKLHQGKDHEHNHQNKNCADYDYIYNQFQGIIIELQKEGKVSPAMSPEWIQVLHSGIIESTVNARQTKTKSFEEIKELAWTSYIKAIAP</sequence>
<evidence type="ECO:0000256" key="1">
    <source>
        <dbReference type="ARBA" id="ARBA00023125"/>
    </source>
</evidence>
<organism evidence="4 5">
    <name type="scientific">Pseudalgibacter alginicilyticus</name>
    <dbReference type="NCBI Taxonomy" id="1736674"/>
    <lineage>
        <taxon>Bacteria</taxon>
        <taxon>Pseudomonadati</taxon>
        <taxon>Bacteroidota</taxon>
        <taxon>Flavobacteriia</taxon>
        <taxon>Flavobacteriales</taxon>
        <taxon>Flavobacteriaceae</taxon>
        <taxon>Pseudalgibacter</taxon>
    </lineage>
</organism>
<protein>
    <submittedName>
        <fullName evidence="4">TetR family transcriptional regulator</fullName>
    </submittedName>
</protein>
<dbReference type="Pfam" id="PF00440">
    <property type="entry name" value="TetR_N"/>
    <property type="match status" value="1"/>
</dbReference>
<dbReference type="SUPFAM" id="SSF46689">
    <property type="entry name" value="Homeodomain-like"/>
    <property type="match status" value="1"/>
</dbReference>
<proteinExistence type="predicted"/>
<feature type="DNA-binding region" description="H-T-H motif" evidence="2">
    <location>
        <begin position="23"/>
        <end position="42"/>
    </location>
</feature>
<evidence type="ECO:0000259" key="3">
    <source>
        <dbReference type="PROSITE" id="PS50977"/>
    </source>
</evidence>
<dbReference type="STRING" id="1736674.APS56_07100"/>
<dbReference type="PATRIC" id="fig|1736674.3.peg.1452"/>
<dbReference type="AlphaFoldDB" id="A0A0N7HYC9"/>
<dbReference type="GO" id="GO:0003677">
    <property type="term" value="F:DNA binding"/>
    <property type="evidence" value="ECO:0007669"/>
    <property type="project" value="UniProtKB-UniRule"/>
</dbReference>
<feature type="domain" description="HTH tetR-type" evidence="3">
    <location>
        <begin position="2"/>
        <end position="60"/>
    </location>
</feature>
<name>A0A0N7HYC9_9FLAO</name>
<dbReference type="Gene3D" id="1.10.357.10">
    <property type="entry name" value="Tetracycline Repressor, domain 2"/>
    <property type="match status" value="1"/>
</dbReference>
<dbReference type="InterPro" id="IPR009057">
    <property type="entry name" value="Homeodomain-like_sf"/>
</dbReference>
<evidence type="ECO:0000256" key="2">
    <source>
        <dbReference type="PROSITE-ProRule" id="PRU00335"/>
    </source>
</evidence>
<dbReference type="OrthoDB" id="9795011at2"/>
<dbReference type="InterPro" id="IPR001647">
    <property type="entry name" value="HTH_TetR"/>
</dbReference>
<evidence type="ECO:0000313" key="5">
    <source>
        <dbReference type="Proteomes" id="UP000057981"/>
    </source>
</evidence>
<keyword evidence="1 2" id="KW-0238">DNA-binding</keyword>
<dbReference type="KEGG" id="ahz:APS56_07100"/>